<organism evidence="3 4">
    <name type="scientific">endosymbiont of Escarpia spicata</name>
    <dbReference type="NCBI Taxonomy" id="2200908"/>
    <lineage>
        <taxon>Bacteria</taxon>
        <taxon>Pseudomonadati</taxon>
        <taxon>Pseudomonadota</taxon>
        <taxon>Gammaproteobacteria</taxon>
        <taxon>sulfur-oxidizing symbionts</taxon>
    </lineage>
</organism>
<evidence type="ECO:0000256" key="1">
    <source>
        <dbReference type="SAM" id="Coils"/>
    </source>
</evidence>
<keyword evidence="1" id="KW-0175">Coiled coil</keyword>
<dbReference type="EMBL" id="QFXE01000012">
    <property type="protein sequence ID" value="RDH85801.1"/>
    <property type="molecule type" value="Genomic_DNA"/>
</dbReference>
<evidence type="ECO:0000313" key="4">
    <source>
        <dbReference type="Proteomes" id="UP000254771"/>
    </source>
</evidence>
<feature type="coiled-coil region" evidence="1">
    <location>
        <begin position="65"/>
        <end position="106"/>
    </location>
</feature>
<keyword evidence="4" id="KW-1185">Reference proteome</keyword>
<name>A0A370DLM2_9GAMM</name>
<proteinExistence type="predicted"/>
<feature type="region of interest" description="Disordered" evidence="2">
    <location>
        <begin position="1"/>
        <end position="20"/>
    </location>
</feature>
<gene>
    <name evidence="3" type="ORF">DIZ78_10110</name>
</gene>
<accession>A0A370DLM2</accession>
<evidence type="ECO:0000313" key="3">
    <source>
        <dbReference type="EMBL" id="RDH85801.1"/>
    </source>
</evidence>
<dbReference type="AlphaFoldDB" id="A0A370DLM2"/>
<comment type="caution">
    <text evidence="3">The sequence shown here is derived from an EMBL/GenBank/DDBJ whole genome shotgun (WGS) entry which is preliminary data.</text>
</comment>
<evidence type="ECO:0000256" key="2">
    <source>
        <dbReference type="SAM" id="MobiDB-lite"/>
    </source>
</evidence>
<reference evidence="3 4" key="1">
    <citation type="journal article" date="2018" name="ISME J.">
        <title>Endosymbiont genomes yield clues of tubeworm success.</title>
        <authorList>
            <person name="Li Y."/>
            <person name="Liles M.R."/>
            <person name="Halanych K.M."/>
        </authorList>
    </citation>
    <scope>NUCLEOTIDE SEQUENCE [LARGE SCALE GENOMIC DNA]</scope>
    <source>
        <strain evidence="3">A1462</strain>
    </source>
</reference>
<dbReference type="Proteomes" id="UP000254771">
    <property type="component" value="Unassembled WGS sequence"/>
</dbReference>
<sequence length="281" mass="31785">MNLWHSQIYSADPHAGSGGTDELQTDVMRFMAILGFCLMAIFALVQSLPQAASEEPKVVEEKTDNSRLEQEQQTLIASLEQLNADLEQQQQKQRRITDEQKALTTQSQQKQQQLSLLNLKIKQRQKDLSALDQQLKKKPQTVTPVEVQKTNTAKDEEPGFELRFSSDQALKHLVQNKRIQLYALGSEAAWKLTFTNGKTVFHVTPFPRRYHEMTSETVPGEVLQAYRQLPVTTSGTPVVWGVELPSLLQEKIQRLMQESSGGLLIIDALGHVKLDRRQGNV</sequence>
<protein>
    <submittedName>
        <fullName evidence="3">Uncharacterized protein</fullName>
    </submittedName>
</protein>